<feature type="compositionally biased region" description="Polar residues" evidence="2">
    <location>
        <begin position="551"/>
        <end position="572"/>
    </location>
</feature>
<dbReference type="RefSeq" id="WP_221238497.1">
    <property type="nucleotide sequence ID" value="NZ_JACIGK010000025.1"/>
</dbReference>
<evidence type="ECO:0000313" key="4">
    <source>
        <dbReference type="EMBL" id="MBB4267363.1"/>
    </source>
</evidence>
<evidence type="ECO:0000256" key="1">
    <source>
        <dbReference type="SAM" id="Coils"/>
    </source>
</evidence>
<proteinExistence type="predicted"/>
<name>A0A7W6WB14_9PROT</name>
<feature type="region of interest" description="Disordered" evidence="2">
    <location>
        <begin position="786"/>
        <end position="830"/>
    </location>
</feature>
<comment type="caution">
    <text evidence="4">The sequence shown here is derived from an EMBL/GenBank/DDBJ whole genome shotgun (WGS) entry which is preliminary data.</text>
</comment>
<sequence length="830" mass="86518">MPDTDPLASVQTALAGLRADLNAGLGGLNSMMGPLLTEVWDLRARLDDLATRMVSAPFQVPPPGFQASGLTRALFTPPLQDEIERAHVQKTNIVPVSMSGIGKITSKDAFAGLSSAFKGILDNPVRFILDSIGLVSGVIAIEDAVFGVDDEPCPDPDRPDPIQVLEALEALRPGGMSDDAFAALTAEMLKMVAALPVRVHDQMAVLLAGGRAGFAGDEARAFAAQVGRLTVASGGNAAAIAPVAAEMLTAFDIQPDQWTAAFGDLYAAQQHSGVTLEALLHGFSGVAETVADSGVAFDNYLASIAAMTDDVTPPEELHTRFGRAIEALTEGGGALDAVFEAAGVSDFKQLMAEANGDLLAAFERLRHATHDIKNPESEALEALKATPDAYDAIMAVTAAHKTARDEILDAMDAGRARLDAATAARRRHPLSQGILDENQALVEALRESLGAIYGDGDVRPPSPEGILSEAEMLDRANRVARNAVPVQAARRLGRTEEGRAVLAEKRAAAREAELDRLRALNEEIRRRQASRDQARLQASETDLALVAALTGQPNPSFAHPSSSATPETASFDTNHDERPRPETFPTNAEFAEAMAAFERNRETDTASSHQAAAVATIEALHVNTALGLDGPFVPPTDDGLAGVVQSALDQRLDRPDAALPDATRPGVDGSESGRPCGDPAALHAKLDTLGVKLDTLLRAECGGCPTPLSEPRADPSPDSPPVPGPRPDPPALDAAALGSASSDTLALSAEGLRAHGKVHLDMTDIDVLMRRVSQAKGALAELASAARAASGGFAPGSPPGGGGDAASRAATSLDRSRATNLQDRPTTVPA</sequence>
<evidence type="ECO:0000256" key="2">
    <source>
        <dbReference type="SAM" id="MobiDB-lite"/>
    </source>
</evidence>
<organism evidence="4 5">
    <name type="scientific">Roseospira visakhapatnamensis</name>
    <dbReference type="NCBI Taxonomy" id="390880"/>
    <lineage>
        <taxon>Bacteria</taxon>
        <taxon>Pseudomonadati</taxon>
        <taxon>Pseudomonadota</taxon>
        <taxon>Alphaproteobacteria</taxon>
        <taxon>Rhodospirillales</taxon>
        <taxon>Rhodospirillaceae</taxon>
        <taxon>Roseospira</taxon>
    </lineage>
</organism>
<reference evidence="4 5" key="1">
    <citation type="submission" date="2020-08" db="EMBL/GenBank/DDBJ databases">
        <title>Genome sequencing of Purple Non-Sulfur Bacteria from various extreme environments.</title>
        <authorList>
            <person name="Mayer M."/>
        </authorList>
    </citation>
    <scope>NUCLEOTIDE SEQUENCE [LARGE SCALE GENOMIC DNA]</scope>
    <source>
        <strain evidence="4 5">JA131</strain>
    </source>
</reference>
<dbReference type="InterPro" id="IPR010090">
    <property type="entry name" value="Phage_tape_meas"/>
</dbReference>
<feature type="region of interest" description="Disordered" evidence="2">
    <location>
        <begin position="551"/>
        <end position="584"/>
    </location>
</feature>
<gene>
    <name evidence="4" type="ORF">GGD89_003004</name>
</gene>
<dbReference type="Pfam" id="PF10145">
    <property type="entry name" value="PhageMin_Tail"/>
    <property type="match status" value="1"/>
</dbReference>
<feature type="region of interest" description="Disordered" evidence="2">
    <location>
        <begin position="704"/>
        <end position="739"/>
    </location>
</feature>
<evidence type="ECO:0000313" key="5">
    <source>
        <dbReference type="Proteomes" id="UP000554286"/>
    </source>
</evidence>
<feature type="domain" description="Phage tail tape measure protein" evidence="3">
    <location>
        <begin position="198"/>
        <end position="377"/>
    </location>
</feature>
<feature type="compositionally biased region" description="Pro residues" evidence="2">
    <location>
        <begin position="717"/>
        <end position="730"/>
    </location>
</feature>
<feature type="compositionally biased region" description="Polar residues" evidence="2">
    <location>
        <begin position="818"/>
        <end position="830"/>
    </location>
</feature>
<evidence type="ECO:0000259" key="3">
    <source>
        <dbReference type="Pfam" id="PF10145"/>
    </source>
</evidence>
<keyword evidence="1" id="KW-0175">Coiled coil</keyword>
<feature type="coiled-coil region" evidence="1">
    <location>
        <begin position="502"/>
        <end position="537"/>
    </location>
</feature>
<dbReference type="Proteomes" id="UP000554286">
    <property type="component" value="Unassembled WGS sequence"/>
</dbReference>
<dbReference type="EMBL" id="JACIGK010000025">
    <property type="protein sequence ID" value="MBB4267363.1"/>
    <property type="molecule type" value="Genomic_DNA"/>
</dbReference>
<feature type="region of interest" description="Disordered" evidence="2">
    <location>
        <begin position="654"/>
        <end position="680"/>
    </location>
</feature>
<keyword evidence="5" id="KW-1185">Reference proteome</keyword>
<dbReference type="AlphaFoldDB" id="A0A7W6WB14"/>
<protein>
    <recommendedName>
        <fullName evidence="3">Phage tail tape measure protein domain-containing protein</fullName>
    </recommendedName>
</protein>
<accession>A0A7W6WB14</accession>